<evidence type="ECO:0000256" key="2">
    <source>
        <dbReference type="ARBA" id="ARBA00023034"/>
    </source>
</evidence>
<evidence type="ECO:0000256" key="1">
    <source>
        <dbReference type="ARBA" id="ARBA00004255"/>
    </source>
</evidence>
<evidence type="ECO:0000313" key="6">
    <source>
        <dbReference type="Proteomes" id="UP001501742"/>
    </source>
</evidence>
<sequence>MSAQLTLPQAYALLLLRPDGKLAVSSQAFDPGAAGAVLGDLALRGLLQFDGHKVVPAKSAPLGDPVLDGMKEQIDFAAAPRRPSSWVSRNANGALREAVLAGLVDRRLVTREEHRVLGIFPSARWPERDGGPAKLLRGEIGDVLHLGVAPSPFAVALIGLLHATGTLRGQFGKVDRQRVKDMTRGDWVADAVKKVIQSRQAAASAGASGAGAAAASS</sequence>
<gene>
    <name evidence="5" type="ORF">GCM10009627_33010</name>
</gene>
<evidence type="ECO:0000256" key="4">
    <source>
        <dbReference type="ARBA" id="ARBA00023136"/>
    </source>
</evidence>
<keyword evidence="2" id="KW-0333">Golgi apparatus</keyword>
<dbReference type="InterPro" id="IPR038261">
    <property type="entry name" value="GPP34-like_sf"/>
</dbReference>
<keyword evidence="6" id="KW-1185">Reference proteome</keyword>
<reference evidence="6" key="1">
    <citation type="journal article" date="2019" name="Int. J. Syst. Evol. Microbiol.">
        <title>The Global Catalogue of Microorganisms (GCM) 10K type strain sequencing project: providing services to taxonomists for standard genome sequencing and annotation.</title>
        <authorList>
            <consortium name="The Broad Institute Genomics Platform"/>
            <consortium name="The Broad Institute Genome Sequencing Center for Infectious Disease"/>
            <person name="Wu L."/>
            <person name="Ma J."/>
        </authorList>
    </citation>
    <scope>NUCLEOTIDE SEQUENCE [LARGE SCALE GENOMIC DNA]</scope>
    <source>
        <strain evidence="6">JCM 12140</strain>
    </source>
</reference>
<proteinExistence type="predicted"/>
<organism evidence="5 6">
    <name type="scientific">Curtobacterium herbarum</name>
    <dbReference type="NCBI Taxonomy" id="150122"/>
    <lineage>
        <taxon>Bacteria</taxon>
        <taxon>Bacillati</taxon>
        <taxon>Actinomycetota</taxon>
        <taxon>Actinomycetes</taxon>
        <taxon>Micrococcales</taxon>
        <taxon>Microbacteriaceae</taxon>
        <taxon>Curtobacterium</taxon>
    </lineage>
</organism>
<evidence type="ECO:0000256" key="3">
    <source>
        <dbReference type="ARBA" id="ARBA00023121"/>
    </source>
</evidence>
<evidence type="ECO:0008006" key="7">
    <source>
        <dbReference type="Google" id="ProtNLM"/>
    </source>
</evidence>
<dbReference type="RefSeq" id="WP_204608238.1">
    <property type="nucleotide sequence ID" value="NZ_BAAAJX010000020.1"/>
</dbReference>
<dbReference type="Pfam" id="PF05719">
    <property type="entry name" value="GPP34"/>
    <property type="match status" value="1"/>
</dbReference>
<evidence type="ECO:0000313" key="5">
    <source>
        <dbReference type="EMBL" id="GAA1494955.1"/>
    </source>
</evidence>
<comment type="caution">
    <text evidence="5">The sequence shown here is derived from an EMBL/GenBank/DDBJ whole genome shotgun (WGS) entry which is preliminary data.</text>
</comment>
<dbReference type="InterPro" id="IPR008628">
    <property type="entry name" value="GPP34-like"/>
</dbReference>
<keyword evidence="3" id="KW-0446">Lipid-binding</keyword>
<keyword evidence="4" id="KW-0472">Membrane</keyword>
<dbReference type="Gene3D" id="1.10.3630.10">
    <property type="entry name" value="yeast vps74-n-term truncation variant domain like"/>
    <property type="match status" value="1"/>
</dbReference>
<dbReference type="EMBL" id="BAAAJX010000020">
    <property type="protein sequence ID" value="GAA1494955.1"/>
    <property type="molecule type" value="Genomic_DNA"/>
</dbReference>
<accession>A0ABP4K7E4</accession>
<protein>
    <recommendedName>
        <fullName evidence="7">GPP34 family phosphoprotein</fullName>
    </recommendedName>
</protein>
<dbReference type="Proteomes" id="UP001501742">
    <property type="component" value="Unassembled WGS sequence"/>
</dbReference>
<name>A0ABP4K7E4_9MICO</name>
<comment type="subcellular location">
    <subcellularLocation>
        <location evidence="1">Golgi apparatus membrane</location>
        <topology evidence="1">Peripheral membrane protein</topology>
        <orientation evidence="1">Cytoplasmic side</orientation>
    </subcellularLocation>
</comment>